<evidence type="ECO:0000256" key="3">
    <source>
        <dbReference type="ARBA" id="ARBA00023002"/>
    </source>
</evidence>
<keyword evidence="1" id="KW-0285">Flavoprotein</keyword>
<dbReference type="Pfam" id="PF00881">
    <property type="entry name" value="Nitroreductase"/>
    <property type="match status" value="2"/>
</dbReference>
<name>A0A6I3SIQ9_HELMO</name>
<dbReference type="SUPFAM" id="SSF55469">
    <property type="entry name" value="FMN-dependent nitroreductase-like"/>
    <property type="match status" value="1"/>
</dbReference>
<evidence type="ECO:0000256" key="2">
    <source>
        <dbReference type="ARBA" id="ARBA00022643"/>
    </source>
</evidence>
<evidence type="ECO:0000256" key="1">
    <source>
        <dbReference type="ARBA" id="ARBA00022630"/>
    </source>
</evidence>
<dbReference type="RefSeq" id="WP_155475891.1">
    <property type="nucleotide sequence ID" value="NZ_WNKU01000006.1"/>
</dbReference>
<feature type="domain" description="Nitroreductase" evidence="4">
    <location>
        <begin position="4"/>
        <end position="56"/>
    </location>
</feature>
<dbReference type="AlphaFoldDB" id="A0A6I3SIQ9"/>
<proteinExistence type="predicted"/>
<dbReference type="InterPro" id="IPR050627">
    <property type="entry name" value="Nitroreductase/BluB"/>
</dbReference>
<organism evidence="5 6">
    <name type="scientific">Heliobacterium mobile</name>
    <name type="common">Heliobacillus mobilis</name>
    <dbReference type="NCBI Taxonomy" id="28064"/>
    <lineage>
        <taxon>Bacteria</taxon>
        <taxon>Bacillati</taxon>
        <taxon>Bacillota</taxon>
        <taxon>Clostridia</taxon>
        <taxon>Eubacteriales</taxon>
        <taxon>Heliobacteriaceae</taxon>
        <taxon>Heliobacterium</taxon>
    </lineage>
</organism>
<dbReference type="Gene3D" id="3.40.109.10">
    <property type="entry name" value="NADH Oxidase"/>
    <property type="match status" value="1"/>
</dbReference>
<accession>A0A6I3SIQ9</accession>
<evidence type="ECO:0000313" key="6">
    <source>
        <dbReference type="Proteomes" id="UP000430670"/>
    </source>
</evidence>
<dbReference type="GO" id="GO:0016491">
    <property type="term" value="F:oxidoreductase activity"/>
    <property type="evidence" value="ECO:0007669"/>
    <property type="project" value="UniProtKB-KW"/>
</dbReference>
<dbReference type="InterPro" id="IPR029479">
    <property type="entry name" value="Nitroreductase"/>
</dbReference>
<dbReference type="FunFam" id="3.40.109.10:FF:000012">
    <property type="entry name" value="Nitroreductase family protein"/>
    <property type="match status" value="1"/>
</dbReference>
<dbReference type="OrthoDB" id="9812105at2"/>
<keyword evidence="6" id="KW-1185">Reference proteome</keyword>
<keyword evidence="3" id="KW-0560">Oxidoreductase</keyword>
<dbReference type="PANTHER" id="PTHR23026:SF90">
    <property type="entry name" value="IODOTYROSINE DEIODINASE 1"/>
    <property type="match status" value="1"/>
</dbReference>
<dbReference type="InterPro" id="IPR000415">
    <property type="entry name" value="Nitroreductase-like"/>
</dbReference>
<dbReference type="CDD" id="cd02150">
    <property type="entry name" value="nitroreductase"/>
    <property type="match status" value="1"/>
</dbReference>
<dbReference type="Proteomes" id="UP000430670">
    <property type="component" value="Unassembled WGS sequence"/>
</dbReference>
<protein>
    <submittedName>
        <fullName evidence="5">Nitroreductase family protein</fullName>
    </submittedName>
</protein>
<sequence length="166" mass="18523">MDAILSRRSVRTYTDQPVADELVKELLEAAMSAPSAGNEQPWHFIVIKDRQLLDEIPKFHPYAGMVKQAPLAILVCGDETLEKYKGFWVQDCSAATQNILVAAQAKGLGAVWVGLYPEEGRVKALRDLLGIPEQVIPLALIPLGYPAEQLPPANRFNPKRIHKDRW</sequence>
<gene>
    <name evidence="5" type="ORF">GJ688_07315</name>
</gene>
<reference evidence="5 6" key="1">
    <citation type="submission" date="2019-11" db="EMBL/GenBank/DDBJ databases">
        <title>Whole-genome sequence of a the green, strictly anaerobic photosynthetic bacterium Heliobacillus mobilis DSM 6151.</title>
        <authorList>
            <person name="Kyndt J.A."/>
            <person name="Meyer T.E."/>
        </authorList>
    </citation>
    <scope>NUCLEOTIDE SEQUENCE [LARGE SCALE GENOMIC DNA]</scope>
    <source>
        <strain evidence="5 6">DSM 6151</strain>
    </source>
</reference>
<keyword evidence="2" id="KW-0288">FMN</keyword>
<feature type="domain" description="Nitroreductase" evidence="4">
    <location>
        <begin position="63"/>
        <end position="145"/>
    </location>
</feature>
<evidence type="ECO:0000313" key="5">
    <source>
        <dbReference type="EMBL" id="MTV48789.1"/>
    </source>
</evidence>
<dbReference type="EMBL" id="WNKU01000006">
    <property type="protein sequence ID" value="MTV48789.1"/>
    <property type="molecule type" value="Genomic_DNA"/>
</dbReference>
<comment type="caution">
    <text evidence="5">The sequence shown here is derived from an EMBL/GenBank/DDBJ whole genome shotgun (WGS) entry which is preliminary data.</text>
</comment>
<dbReference type="PANTHER" id="PTHR23026">
    <property type="entry name" value="NADPH NITROREDUCTASE"/>
    <property type="match status" value="1"/>
</dbReference>
<evidence type="ECO:0000259" key="4">
    <source>
        <dbReference type="Pfam" id="PF00881"/>
    </source>
</evidence>